<evidence type="ECO:0000256" key="5">
    <source>
        <dbReference type="ARBA" id="ARBA00022821"/>
    </source>
</evidence>
<dbReference type="SUPFAM" id="SSF52058">
    <property type="entry name" value="L domain-like"/>
    <property type="match status" value="1"/>
</dbReference>
<comment type="caution">
    <text evidence="12">The sequence shown here is derived from an EMBL/GenBank/DDBJ whole genome shotgun (WGS) entry which is preliminary data.</text>
</comment>
<dbReference type="GO" id="GO:0042742">
    <property type="term" value="P:defense response to bacterium"/>
    <property type="evidence" value="ECO:0007669"/>
    <property type="project" value="UniProtKB-ARBA"/>
</dbReference>
<evidence type="ECO:0000313" key="13">
    <source>
        <dbReference type="Proteomes" id="UP000324897"/>
    </source>
</evidence>
<keyword evidence="4" id="KW-0547">Nucleotide-binding</keyword>
<dbReference type="InterPro" id="IPR055414">
    <property type="entry name" value="LRR_R13L4/SHOC2-like"/>
</dbReference>
<comment type="similarity">
    <text evidence="1">Belongs to the disease resistance NB-LRR family.</text>
</comment>
<dbReference type="GO" id="GO:0009626">
    <property type="term" value="P:plant-type hypersensitive response"/>
    <property type="evidence" value="ECO:0007669"/>
    <property type="project" value="UniProtKB-ARBA"/>
</dbReference>
<feature type="domain" description="NB-ARC" evidence="8">
    <location>
        <begin position="196"/>
        <end position="279"/>
    </location>
</feature>
<dbReference type="InterPro" id="IPR038005">
    <property type="entry name" value="RX-like_CC"/>
</dbReference>
<dbReference type="Gene3D" id="1.10.10.10">
    <property type="entry name" value="Winged helix-like DNA-binding domain superfamily/Winged helix DNA-binding domain"/>
    <property type="match status" value="1"/>
</dbReference>
<feature type="domain" description="Disease resistance protein winged helix" evidence="10">
    <location>
        <begin position="306"/>
        <end position="377"/>
    </location>
</feature>
<reference evidence="12 13" key="1">
    <citation type="journal article" date="2019" name="Sci. Rep.">
        <title>A high-quality genome of Eragrostis curvula grass provides insights into Poaceae evolution and supports new strategies to enhance forage quality.</title>
        <authorList>
            <person name="Carballo J."/>
            <person name="Santos B.A.C.M."/>
            <person name="Zappacosta D."/>
            <person name="Garbus I."/>
            <person name="Selva J.P."/>
            <person name="Gallo C.A."/>
            <person name="Diaz A."/>
            <person name="Albertini E."/>
            <person name="Caccamo M."/>
            <person name="Echenique V."/>
        </authorList>
    </citation>
    <scope>NUCLEOTIDE SEQUENCE [LARGE SCALE GENOMIC DNA]</scope>
    <source>
        <strain evidence="13">cv. Victoria</strain>
        <tissue evidence="12">Leaf</tissue>
    </source>
</reference>
<dbReference type="EMBL" id="RWGY01000459">
    <property type="protein sequence ID" value="TVU01325.1"/>
    <property type="molecule type" value="Genomic_DNA"/>
</dbReference>
<protein>
    <recommendedName>
        <fullName evidence="14">Rx N-terminal domain-containing protein</fullName>
    </recommendedName>
</protein>
<sequence length="839" mass="95219">MESAVVSSTEGVCGSSSASLVPSLPVLAEKYVLLSGVSLEIQELKDDLESMNACLREVTAVSDYHYSEQTKTWMKQVREVAYHAEDCIDTWHHNGQQHHDTNLIKGFLRKIIRPLKKLRAMHGLALEIRELKTRAMKVSERRVRYTIEAGASDRYAHPPPPPPPPPSPEYNDLDRHLPALNIDESRLVGLSEKTKEVMELLEDGNSDSLKVVSIVGFGGLGKTTLAVTVFKSPAVRRIQAQAFIAVSQNYDLRILLVSLLKQLLQVQRDRNSNREDIVVDPLRGIETWSIDQIITRCQNHLREKSVFPEDYEIKRGPLVRRWVAEGFINGRNGSSPEEVAERYLDEFVSRSMVTPTRIASTGIVRCCNVHDMMLEVILSRTIQENFISFAGGPQHSATGHDKIRRLSIRTDVNENDTAQEDPSINFSHCRSLSILGCSKKPSFTIFAQQKLLRVLDLEGCGWLKDEDLKEICKLYMLRYLCLRRTNISKLPKLIGRLKELVTLDVRETSIGVLPKAITGLQNLKHLLGGRYRYYTRMSRVKLFEPHMPALIIPQGMKNMKALQKIAHIDIASDTGALEDIGALYQVTKLCAICLEYEGDKWIPFATSLSKLHNSIRHLSIIHWYNGAMGLEIFLELESPPIFLENLYLWGMLSALPQWISSLNNLVDLSLRENFLGEELVSQLGNLQSLVSLKLYHESFVGTKLCFEQRQFPRLKQFIVDNAPKLDELRFEGGAPNLERLTLAFERTPKMGIFGIETKLPELKEVEFFGETIIHSLVEEVIAAANKHPNKPRVYTTVTVPYGLLVHLQMNTEKIMILIPQNITHLEDEHEDHHVAKEIK</sequence>
<accession>A0A5J9SQQ6</accession>
<dbReference type="Proteomes" id="UP000324897">
    <property type="component" value="Unassembled WGS sequence"/>
</dbReference>
<evidence type="ECO:0000256" key="3">
    <source>
        <dbReference type="ARBA" id="ARBA00022737"/>
    </source>
</evidence>
<evidence type="ECO:0000256" key="6">
    <source>
        <dbReference type="ARBA" id="ARBA00023054"/>
    </source>
</evidence>
<dbReference type="Pfam" id="PF00931">
    <property type="entry name" value="NB-ARC"/>
    <property type="match status" value="1"/>
</dbReference>
<gene>
    <name evidence="12" type="ORF">EJB05_53233</name>
</gene>
<evidence type="ECO:0000259" key="9">
    <source>
        <dbReference type="Pfam" id="PF18052"/>
    </source>
</evidence>
<dbReference type="InterPro" id="IPR036388">
    <property type="entry name" value="WH-like_DNA-bd_sf"/>
</dbReference>
<dbReference type="Pfam" id="PF23598">
    <property type="entry name" value="LRR_14"/>
    <property type="match status" value="1"/>
</dbReference>
<evidence type="ECO:0000256" key="4">
    <source>
        <dbReference type="ARBA" id="ARBA00022741"/>
    </source>
</evidence>
<keyword evidence="5" id="KW-0611">Plant defense</keyword>
<dbReference type="FunFam" id="1.10.10.10:FF:000322">
    <property type="entry name" value="Probable disease resistance protein At1g63360"/>
    <property type="match status" value="1"/>
</dbReference>
<dbReference type="Pfam" id="PF23559">
    <property type="entry name" value="WHD_DRP"/>
    <property type="match status" value="1"/>
</dbReference>
<dbReference type="PANTHER" id="PTHR23155:SF1205">
    <property type="entry name" value="DISEASE RESISTANCE PROTEIN RPM1"/>
    <property type="match status" value="1"/>
</dbReference>
<dbReference type="SUPFAM" id="SSF52540">
    <property type="entry name" value="P-loop containing nucleoside triphosphate hydrolases"/>
    <property type="match status" value="1"/>
</dbReference>
<dbReference type="Pfam" id="PF18052">
    <property type="entry name" value="Rx_N"/>
    <property type="match status" value="1"/>
</dbReference>
<evidence type="ECO:0000256" key="1">
    <source>
        <dbReference type="ARBA" id="ARBA00008894"/>
    </source>
</evidence>
<dbReference type="PANTHER" id="PTHR23155">
    <property type="entry name" value="DISEASE RESISTANCE PROTEIN RP"/>
    <property type="match status" value="1"/>
</dbReference>
<dbReference type="InterPro" id="IPR044974">
    <property type="entry name" value="Disease_R_plants"/>
</dbReference>
<feature type="region of interest" description="Disordered" evidence="7">
    <location>
        <begin position="149"/>
        <end position="174"/>
    </location>
</feature>
<dbReference type="OrthoDB" id="6161812at2759"/>
<dbReference type="Gene3D" id="1.20.5.4130">
    <property type="match status" value="1"/>
</dbReference>
<keyword evidence="13" id="KW-1185">Reference proteome</keyword>
<evidence type="ECO:0000259" key="11">
    <source>
        <dbReference type="Pfam" id="PF23598"/>
    </source>
</evidence>
<dbReference type="GO" id="GO:0043531">
    <property type="term" value="F:ADP binding"/>
    <property type="evidence" value="ECO:0007669"/>
    <property type="project" value="InterPro"/>
</dbReference>
<dbReference type="AlphaFoldDB" id="A0A5J9SQQ6"/>
<dbReference type="InterPro" id="IPR041118">
    <property type="entry name" value="Rx_N"/>
</dbReference>
<dbReference type="GO" id="GO:0002758">
    <property type="term" value="P:innate immune response-activating signaling pathway"/>
    <property type="evidence" value="ECO:0007669"/>
    <property type="project" value="UniProtKB-ARBA"/>
</dbReference>
<dbReference type="InterPro" id="IPR058922">
    <property type="entry name" value="WHD_DRP"/>
</dbReference>
<organism evidence="12 13">
    <name type="scientific">Eragrostis curvula</name>
    <name type="common">weeping love grass</name>
    <dbReference type="NCBI Taxonomy" id="38414"/>
    <lineage>
        <taxon>Eukaryota</taxon>
        <taxon>Viridiplantae</taxon>
        <taxon>Streptophyta</taxon>
        <taxon>Embryophyta</taxon>
        <taxon>Tracheophyta</taxon>
        <taxon>Spermatophyta</taxon>
        <taxon>Magnoliopsida</taxon>
        <taxon>Liliopsida</taxon>
        <taxon>Poales</taxon>
        <taxon>Poaceae</taxon>
        <taxon>PACMAD clade</taxon>
        <taxon>Chloridoideae</taxon>
        <taxon>Eragrostideae</taxon>
        <taxon>Eragrostidinae</taxon>
        <taxon>Eragrostis</taxon>
    </lineage>
</organism>
<dbReference type="Gene3D" id="3.80.10.10">
    <property type="entry name" value="Ribonuclease Inhibitor"/>
    <property type="match status" value="1"/>
</dbReference>
<evidence type="ECO:0000259" key="10">
    <source>
        <dbReference type="Pfam" id="PF23559"/>
    </source>
</evidence>
<evidence type="ECO:0000313" key="12">
    <source>
        <dbReference type="EMBL" id="TVU01325.1"/>
    </source>
</evidence>
<dbReference type="InterPro" id="IPR002182">
    <property type="entry name" value="NB-ARC"/>
</dbReference>
<evidence type="ECO:0000259" key="8">
    <source>
        <dbReference type="Pfam" id="PF00931"/>
    </source>
</evidence>
<evidence type="ECO:0008006" key="14">
    <source>
        <dbReference type="Google" id="ProtNLM"/>
    </source>
</evidence>
<feature type="compositionally biased region" description="Pro residues" evidence="7">
    <location>
        <begin position="157"/>
        <end position="168"/>
    </location>
</feature>
<feature type="non-terminal residue" evidence="12">
    <location>
        <position position="1"/>
    </location>
</feature>
<keyword evidence="3" id="KW-0677">Repeat</keyword>
<dbReference type="Gramene" id="TVU01325">
    <property type="protein sequence ID" value="TVU01325"/>
    <property type="gene ID" value="EJB05_53233"/>
</dbReference>
<name>A0A5J9SQQ6_9POAL</name>
<evidence type="ECO:0000256" key="7">
    <source>
        <dbReference type="SAM" id="MobiDB-lite"/>
    </source>
</evidence>
<dbReference type="InterPro" id="IPR027417">
    <property type="entry name" value="P-loop_NTPase"/>
</dbReference>
<dbReference type="Gene3D" id="3.40.50.300">
    <property type="entry name" value="P-loop containing nucleotide triphosphate hydrolases"/>
    <property type="match status" value="1"/>
</dbReference>
<feature type="domain" description="Disease resistance R13L4/SHOC-2-like LRR" evidence="11">
    <location>
        <begin position="428"/>
        <end position="792"/>
    </location>
</feature>
<proteinExistence type="inferred from homology"/>
<keyword evidence="6" id="KW-0175">Coiled coil</keyword>
<dbReference type="InterPro" id="IPR032675">
    <property type="entry name" value="LRR_dom_sf"/>
</dbReference>
<dbReference type="PRINTS" id="PR00364">
    <property type="entry name" value="DISEASERSIST"/>
</dbReference>
<evidence type="ECO:0000256" key="2">
    <source>
        <dbReference type="ARBA" id="ARBA00022614"/>
    </source>
</evidence>
<keyword evidence="2" id="KW-0433">Leucine-rich repeat</keyword>
<feature type="domain" description="Disease resistance N-terminal" evidence="9">
    <location>
        <begin position="26"/>
        <end position="100"/>
    </location>
</feature>
<dbReference type="CDD" id="cd14798">
    <property type="entry name" value="RX-CC_like"/>
    <property type="match status" value="1"/>
</dbReference>